<sequence length="115" mass="13126">MGTYLTIRSQRLSRKENSMLSMAAALKGFEKNGKVSKLTDNGAYKVTLHRQLEREDQGQFLIEVYKVPRKGEKAPEKPELNLRYDNLTKALSIANQALRGGLDSLIFFNRLPQDR</sequence>
<dbReference type="RefSeq" id="WP_341468227.1">
    <property type="nucleotide sequence ID" value="NZ_CP128399.1"/>
</dbReference>
<dbReference type="Proteomes" id="UP001431572">
    <property type="component" value="Chromosome 1"/>
</dbReference>
<name>A0A8T7LW78_9CHLR</name>
<dbReference type="AlphaFoldDB" id="A0A8T7LW78"/>
<dbReference type="Proteomes" id="UP000521676">
    <property type="component" value="Unassembled WGS sequence"/>
</dbReference>
<keyword evidence="4" id="KW-1185">Reference proteome</keyword>
<gene>
    <name evidence="1" type="ORF">HXX08_01095</name>
    <name evidence="2" type="ORF">OZ401_002139</name>
</gene>
<evidence type="ECO:0000313" key="2">
    <source>
        <dbReference type="EMBL" id="WJW66343.1"/>
    </source>
</evidence>
<evidence type="ECO:0000313" key="4">
    <source>
        <dbReference type="Proteomes" id="UP001431572"/>
    </source>
</evidence>
<proteinExistence type="predicted"/>
<protein>
    <submittedName>
        <fullName evidence="1">Uncharacterized protein</fullName>
    </submittedName>
</protein>
<reference evidence="1 3" key="1">
    <citation type="submission" date="2020-06" db="EMBL/GenBank/DDBJ databases">
        <title>Anoxygenic phototrophic Chloroflexota member uses a Type I reaction center.</title>
        <authorList>
            <person name="Tsuji J.M."/>
            <person name="Shaw N.A."/>
            <person name="Nagashima S."/>
            <person name="Venkiteswaran J."/>
            <person name="Schiff S.L."/>
            <person name="Hanada S."/>
            <person name="Tank M."/>
            <person name="Neufeld J.D."/>
        </authorList>
    </citation>
    <scope>NUCLEOTIDE SEQUENCE [LARGE SCALE GENOMIC DNA]</scope>
    <source>
        <strain evidence="1">L227-S17</strain>
    </source>
</reference>
<reference evidence="2" key="2">
    <citation type="journal article" date="2024" name="Nature">
        <title>Anoxygenic phototroph of the Chloroflexota uses a type I reaction centre.</title>
        <authorList>
            <person name="Tsuji J.M."/>
            <person name="Shaw N.A."/>
            <person name="Nagashima S."/>
            <person name="Venkiteswaran J.J."/>
            <person name="Schiff S.L."/>
            <person name="Watanabe T."/>
            <person name="Fukui M."/>
            <person name="Hanada S."/>
            <person name="Tank M."/>
            <person name="Neufeld J.D."/>
        </authorList>
    </citation>
    <scope>NUCLEOTIDE SEQUENCE</scope>
    <source>
        <strain evidence="2">L227-S17</strain>
    </source>
</reference>
<evidence type="ECO:0000313" key="1">
    <source>
        <dbReference type="EMBL" id="NWJ44452.1"/>
    </source>
</evidence>
<evidence type="ECO:0000313" key="3">
    <source>
        <dbReference type="Proteomes" id="UP000521676"/>
    </source>
</evidence>
<accession>A0A8T7LW78</accession>
<dbReference type="EMBL" id="CP128399">
    <property type="protein sequence ID" value="WJW66343.1"/>
    <property type="molecule type" value="Genomic_DNA"/>
</dbReference>
<dbReference type="EMBL" id="JACATZ010000001">
    <property type="protein sequence ID" value="NWJ44452.1"/>
    <property type="molecule type" value="Genomic_DNA"/>
</dbReference>
<organism evidence="1 3">
    <name type="scientific">Candidatus Chlorohelix allophototropha</name>
    <dbReference type="NCBI Taxonomy" id="3003348"/>
    <lineage>
        <taxon>Bacteria</taxon>
        <taxon>Bacillati</taxon>
        <taxon>Chloroflexota</taxon>
        <taxon>Chloroflexia</taxon>
        <taxon>Candidatus Chloroheliales</taxon>
        <taxon>Candidatus Chloroheliaceae</taxon>
        <taxon>Candidatus Chlorohelix</taxon>
    </lineage>
</organism>